<evidence type="ECO:0000313" key="10">
    <source>
        <dbReference type="EMBL" id="PEM58584.1"/>
    </source>
</evidence>
<feature type="transmembrane region" description="Helical" evidence="9">
    <location>
        <begin position="295"/>
        <end position="320"/>
    </location>
</feature>
<dbReference type="EMBL" id="NUDP01000267">
    <property type="protein sequence ID" value="PEM58584.1"/>
    <property type="molecule type" value="Genomic_DNA"/>
</dbReference>
<keyword evidence="3 9" id="KW-0813">Transport</keyword>
<keyword evidence="5 9" id="KW-0812">Transmembrane</keyword>
<dbReference type="GO" id="GO:0005304">
    <property type="term" value="F:L-valine transmembrane transporter activity"/>
    <property type="evidence" value="ECO:0007669"/>
    <property type="project" value="TreeGrafter"/>
</dbReference>
<dbReference type="AlphaFoldDB" id="A0A2C3QX96"/>
<keyword evidence="8 9" id="KW-0472">Membrane</keyword>
<dbReference type="PANTHER" id="PTHR30588:SF0">
    <property type="entry name" value="BRANCHED-CHAIN AMINO ACID PERMEASE BRNQ"/>
    <property type="match status" value="1"/>
</dbReference>
<feature type="transmembrane region" description="Helical" evidence="9">
    <location>
        <begin position="164"/>
        <end position="186"/>
    </location>
</feature>
<comment type="function">
    <text evidence="9">Component of the transport system for branched-chain amino acids.</text>
</comment>
<evidence type="ECO:0000256" key="4">
    <source>
        <dbReference type="ARBA" id="ARBA00022475"/>
    </source>
</evidence>
<dbReference type="GO" id="GO:0015818">
    <property type="term" value="P:isoleucine transport"/>
    <property type="evidence" value="ECO:0007669"/>
    <property type="project" value="TreeGrafter"/>
</dbReference>
<feature type="transmembrane region" description="Helical" evidence="9">
    <location>
        <begin position="332"/>
        <end position="355"/>
    </location>
</feature>
<evidence type="ECO:0000256" key="3">
    <source>
        <dbReference type="ARBA" id="ARBA00022448"/>
    </source>
</evidence>
<gene>
    <name evidence="10" type="primary">brnQ</name>
    <name evidence="10" type="ORF">CN613_28770</name>
</gene>
<evidence type="ECO:0000256" key="7">
    <source>
        <dbReference type="ARBA" id="ARBA00022989"/>
    </source>
</evidence>
<dbReference type="GO" id="GO:0015820">
    <property type="term" value="P:L-leucine transport"/>
    <property type="evidence" value="ECO:0007669"/>
    <property type="project" value="TreeGrafter"/>
</dbReference>
<dbReference type="GO" id="GO:0005886">
    <property type="term" value="C:plasma membrane"/>
    <property type="evidence" value="ECO:0007669"/>
    <property type="project" value="UniProtKB-SubCell"/>
</dbReference>
<comment type="similarity">
    <text evidence="2 9">Belongs to the branched chain amino acid transporter family.</text>
</comment>
<organism evidence="10 11">
    <name type="scientific">Bacillus pseudomycoides</name>
    <dbReference type="NCBI Taxonomy" id="64104"/>
    <lineage>
        <taxon>Bacteria</taxon>
        <taxon>Bacillati</taxon>
        <taxon>Bacillota</taxon>
        <taxon>Bacilli</taxon>
        <taxon>Bacillales</taxon>
        <taxon>Bacillaceae</taxon>
        <taxon>Bacillus</taxon>
        <taxon>Bacillus cereus group</taxon>
    </lineage>
</organism>
<dbReference type="InterPro" id="IPR004685">
    <property type="entry name" value="Brnchd-chn_aa_trnsp_Livcs"/>
</dbReference>
<dbReference type="GO" id="GO:0015188">
    <property type="term" value="F:L-isoleucine transmembrane transporter activity"/>
    <property type="evidence" value="ECO:0007669"/>
    <property type="project" value="TreeGrafter"/>
</dbReference>
<evidence type="ECO:0000256" key="2">
    <source>
        <dbReference type="ARBA" id="ARBA00008540"/>
    </source>
</evidence>
<accession>A0A2C3QX96</accession>
<sequence>MRYVIFNGGFMMTNKVPFSFIVVIGLMLFALFFGAGNLIFPAMLGQSAGTNVWSANAGFLVTGVGLPLLGVLAFGISGKEDLQSLASRVHPVFGVVFTTVLYLAIGPLFAIPRTGNVSFEIGVKPFLTENFGSMPLIIFTIIFFSITCFFSLNPAKIVDIVGKILTPIKLTFIGILVIVAFIHPIGDMQAPVENYTSHAFFKGFQEGYLTMDTLASFVFGIIIINAIKEKGAKTKKQIMVVCAKATIIAATTLAVIYTALSYMGASSVAKLGHLDNGGTVLAKVSNYYFGSYGGILLGLMITVACLTTSVGLVSACSSFFHKLFPKVSYKKIAIMLSVFSAIVANVGLTQLIAISVPVLTAIYPLAIVLIFLTFLHPLFKGRSEVYQASLLVTFIISLFDGLGAAGVNIQVVNQLFTQILPMHEVGLGWIFPAIIGGLIGYGISYLRMKSEIHSNVARVNK</sequence>
<evidence type="ECO:0000256" key="8">
    <source>
        <dbReference type="ARBA" id="ARBA00023136"/>
    </source>
</evidence>
<dbReference type="GO" id="GO:0015190">
    <property type="term" value="F:L-leucine transmembrane transporter activity"/>
    <property type="evidence" value="ECO:0007669"/>
    <property type="project" value="TreeGrafter"/>
</dbReference>
<feature type="transmembrane region" description="Helical" evidence="9">
    <location>
        <begin position="52"/>
        <end position="77"/>
    </location>
</feature>
<feature type="transmembrane region" description="Helical" evidence="9">
    <location>
        <begin position="391"/>
        <end position="409"/>
    </location>
</feature>
<name>A0A2C3QX96_9BACI</name>
<reference evidence="10 11" key="1">
    <citation type="submission" date="2017-09" db="EMBL/GenBank/DDBJ databases">
        <title>Large-scale bioinformatics analysis of Bacillus genomes uncovers conserved roles of natural products in bacterial physiology.</title>
        <authorList>
            <consortium name="Agbiome Team Llc"/>
            <person name="Bleich R.M."/>
            <person name="Grubbs K.J."/>
            <person name="Santa Maria K.C."/>
            <person name="Allen S.E."/>
            <person name="Farag S."/>
            <person name="Shank E.A."/>
            <person name="Bowers A."/>
        </authorList>
    </citation>
    <scope>NUCLEOTIDE SEQUENCE [LARGE SCALE GENOMIC DNA]</scope>
    <source>
        <strain evidence="10 11">AFS009893</strain>
    </source>
</reference>
<feature type="transmembrane region" description="Helical" evidence="9">
    <location>
        <begin position="238"/>
        <end position="260"/>
    </location>
</feature>
<keyword evidence="4" id="KW-1003">Cell membrane</keyword>
<proteinExistence type="inferred from homology"/>
<evidence type="ECO:0000256" key="5">
    <source>
        <dbReference type="ARBA" id="ARBA00022692"/>
    </source>
</evidence>
<feature type="transmembrane region" description="Helical" evidence="9">
    <location>
        <begin position="429"/>
        <end position="448"/>
    </location>
</feature>
<feature type="transmembrane region" description="Helical" evidence="9">
    <location>
        <begin position="131"/>
        <end position="152"/>
    </location>
</feature>
<comment type="caution">
    <text evidence="10">The sequence shown here is derived from an EMBL/GenBank/DDBJ whole genome shotgun (WGS) entry which is preliminary data.</text>
</comment>
<protein>
    <recommendedName>
        <fullName evidence="9">Branched-chain amino acid transport system carrier protein</fullName>
    </recommendedName>
</protein>
<feature type="transmembrane region" description="Helical" evidence="9">
    <location>
        <begin position="89"/>
        <end position="111"/>
    </location>
</feature>
<evidence type="ECO:0000256" key="9">
    <source>
        <dbReference type="RuleBase" id="RU362122"/>
    </source>
</evidence>
<dbReference type="Proteomes" id="UP000219775">
    <property type="component" value="Unassembled WGS sequence"/>
</dbReference>
<feature type="transmembrane region" description="Helical" evidence="9">
    <location>
        <begin position="361"/>
        <end position="379"/>
    </location>
</feature>
<dbReference type="PANTHER" id="PTHR30588">
    <property type="entry name" value="BRANCHED-CHAIN AMINO ACID TRANSPORT SYSTEM 2 CARRIER PROTEIN"/>
    <property type="match status" value="1"/>
</dbReference>
<feature type="transmembrane region" description="Helical" evidence="9">
    <location>
        <begin position="20"/>
        <end position="40"/>
    </location>
</feature>
<keyword evidence="7 9" id="KW-1133">Transmembrane helix</keyword>
<evidence type="ECO:0000256" key="6">
    <source>
        <dbReference type="ARBA" id="ARBA00022970"/>
    </source>
</evidence>
<evidence type="ECO:0000313" key="11">
    <source>
        <dbReference type="Proteomes" id="UP000219775"/>
    </source>
</evidence>
<feature type="transmembrane region" description="Helical" evidence="9">
    <location>
        <begin position="206"/>
        <end position="226"/>
    </location>
</feature>
<dbReference type="Pfam" id="PF05525">
    <property type="entry name" value="Branch_AA_trans"/>
    <property type="match status" value="1"/>
</dbReference>
<dbReference type="NCBIfam" id="TIGR00796">
    <property type="entry name" value="livcs"/>
    <property type="match status" value="1"/>
</dbReference>
<keyword evidence="6 9" id="KW-0029">Amino-acid transport</keyword>
<comment type="subcellular location">
    <subcellularLocation>
        <location evidence="1 9">Cell membrane</location>
        <topology evidence="1 9">Multi-pass membrane protein</topology>
    </subcellularLocation>
</comment>
<evidence type="ECO:0000256" key="1">
    <source>
        <dbReference type="ARBA" id="ARBA00004651"/>
    </source>
</evidence>